<dbReference type="Proteomes" id="UP000076761">
    <property type="component" value="Unassembled WGS sequence"/>
</dbReference>
<dbReference type="InParanoid" id="A0A165U4E0"/>
<organism evidence="8 9">
    <name type="scientific">Neolentinus lepideus HHB14362 ss-1</name>
    <dbReference type="NCBI Taxonomy" id="1314782"/>
    <lineage>
        <taxon>Eukaryota</taxon>
        <taxon>Fungi</taxon>
        <taxon>Dikarya</taxon>
        <taxon>Basidiomycota</taxon>
        <taxon>Agaricomycotina</taxon>
        <taxon>Agaricomycetes</taxon>
        <taxon>Gloeophyllales</taxon>
        <taxon>Gloeophyllaceae</taxon>
        <taxon>Neolentinus</taxon>
    </lineage>
</organism>
<feature type="domain" description="PAP-associated" evidence="6">
    <location>
        <begin position="243"/>
        <end position="293"/>
    </location>
</feature>
<dbReference type="EMBL" id="KV425561">
    <property type="protein sequence ID" value="KZT27626.1"/>
    <property type="molecule type" value="Genomic_DNA"/>
</dbReference>
<evidence type="ECO:0000256" key="3">
    <source>
        <dbReference type="ARBA" id="ARBA00022723"/>
    </source>
</evidence>
<dbReference type="GO" id="GO:0031123">
    <property type="term" value="P:RNA 3'-end processing"/>
    <property type="evidence" value="ECO:0007669"/>
    <property type="project" value="TreeGrafter"/>
</dbReference>
<comment type="similarity">
    <text evidence="1">Belongs to the DNA polymerase type-B-like family.</text>
</comment>
<dbReference type="GO" id="GO:1990817">
    <property type="term" value="F:poly(A) RNA polymerase activity"/>
    <property type="evidence" value="ECO:0007669"/>
    <property type="project" value="UniProtKB-EC"/>
</dbReference>
<accession>A0A165U4E0</accession>
<reference evidence="8 9" key="1">
    <citation type="journal article" date="2016" name="Mol. Biol. Evol.">
        <title>Comparative Genomics of Early-Diverging Mushroom-Forming Fungi Provides Insights into the Origins of Lignocellulose Decay Capabilities.</title>
        <authorList>
            <person name="Nagy L.G."/>
            <person name="Riley R."/>
            <person name="Tritt A."/>
            <person name="Adam C."/>
            <person name="Daum C."/>
            <person name="Floudas D."/>
            <person name="Sun H."/>
            <person name="Yadav J.S."/>
            <person name="Pangilinan J."/>
            <person name="Larsson K.H."/>
            <person name="Matsuura K."/>
            <person name="Barry K."/>
            <person name="Labutti K."/>
            <person name="Kuo R."/>
            <person name="Ohm R.A."/>
            <person name="Bhattacharya S.S."/>
            <person name="Shirouzu T."/>
            <person name="Yoshinaga Y."/>
            <person name="Martin F.M."/>
            <person name="Grigoriev I.V."/>
            <person name="Hibbett D.S."/>
        </authorList>
    </citation>
    <scope>NUCLEOTIDE SEQUENCE [LARGE SCALE GENOMIC DNA]</scope>
    <source>
        <strain evidence="8 9">HHB14362 ss-1</strain>
    </source>
</reference>
<dbReference type="SUPFAM" id="SSF81631">
    <property type="entry name" value="PAP/OAS1 substrate-binding domain"/>
    <property type="match status" value="1"/>
</dbReference>
<sequence length="361" mass="40706">MEPPLKRWRRSPSSERFSPVPHSPTPWIDTLGMTQYENKEQRLHDEIVAYVKYCEPTDQEATARKLVIDHIAGVIARRFGSCKVELFGSVAQNLCLPDSDIDLVVLSSKIQRSDNLVKTLRQLRGELLRTKVSQTVEVVSRARVPIVKMVTVKSLGCFNVDVSFNNKDGTLVLSLVKRYIEAMPALRPLLLVLKTFLAHRDFNDAAHAGLGSFALTNMVISFLQLNPGKRPQQVLEKPMENESLGRLLLDFFYYYGYTFPYETHYICVAKQKLGLKEDKGWFRSALPEHLSIESLIDPERDIGSGVTKIKKIRAAFGEAFTTLNDFPFSTTTTSANILGSVLGLPKKVWDFKTHSSVILVC</sequence>
<dbReference type="GO" id="GO:0005730">
    <property type="term" value="C:nucleolus"/>
    <property type="evidence" value="ECO:0007669"/>
    <property type="project" value="TreeGrafter"/>
</dbReference>
<evidence type="ECO:0000259" key="6">
    <source>
        <dbReference type="Pfam" id="PF03828"/>
    </source>
</evidence>
<dbReference type="GO" id="GO:0046872">
    <property type="term" value="F:metal ion binding"/>
    <property type="evidence" value="ECO:0007669"/>
    <property type="project" value="UniProtKB-KW"/>
</dbReference>
<dbReference type="InterPro" id="IPR043519">
    <property type="entry name" value="NT_sf"/>
</dbReference>
<dbReference type="GO" id="GO:0003729">
    <property type="term" value="F:mRNA binding"/>
    <property type="evidence" value="ECO:0007669"/>
    <property type="project" value="TreeGrafter"/>
</dbReference>
<evidence type="ECO:0000256" key="5">
    <source>
        <dbReference type="SAM" id="MobiDB-lite"/>
    </source>
</evidence>
<dbReference type="GO" id="GO:0010605">
    <property type="term" value="P:negative regulation of macromolecule metabolic process"/>
    <property type="evidence" value="ECO:0007669"/>
    <property type="project" value="UniProtKB-ARBA"/>
</dbReference>
<evidence type="ECO:0000313" key="9">
    <source>
        <dbReference type="Proteomes" id="UP000076761"/>
    </source>
</evidence>
<evidence type="ECO:0000313" key="8">
    <source>
        <dbReference type="EMBL" id="KZT27626.1"/>
    </source>
</evidence>
<dbReference type="EC" id="2.7.7.19" evidence="2"/>
<dbReference type="STRING" id="1314782.A0A165U4E0"/>
<name>A0A165U4E0_9AGAM</name>
<dbReference type="Pfam" id="PF03828">
    <property type="entry name" value="PAP_assoc"/>
    <property type="match status" value="1"/>
</dbReference>
<feature type="domain" description="Poly(A) RNA polymerase mitochondrial-like central palm" evidence="7">
    <location>
        <begin position="43"/>
        <end position="179"/>
    </location>
</feature>
<dbReference type="CDD" id="cd05402">
    <property type="entry name" value="NT_PAP_TUTase"/>
    <property type="match status" value="1"/>
</dbReference>
<dbReference type="SUPFAM" id="SSF81301">
    <property type="entry name" value="Nucleotidyltransferase"/>
    <property type="match status" value="1"/>
</dbReference>
<gene>
    <name evidence="8" type="ORF">NEOLEDRAFT_1060471</name>
</gene>
<evidence type="ECO:0000256" key="1">
    <source>
        <dbReference type="ARBA" id="ARBA00008593"/>
    </source>
</evidence>
<feature type="compositionally biased region" description="Basic residues" evidence="5">
    <location>
        <begin position="1"/>
        <end position="10"/>
    </location>
</feature>
<evidence type="ECO:0000256" key="4">
    <source>
        <dbReference type="ARBA" id="ARBA00022842"/>
    </source>
</evidence>
<dbReference type="FunCoup" id="A0A165U4E0">
    <property type="interactions" value="66"/>
</dbReference>
<keyword evidence="3" id="KW-0479">Metal-binding</keyword>
<dbReference type="GO" id="GO:0043634">
    <property type="term" value="P:polyadenylation-dependent ncRNA catabolic process"/>
    <property type="evidence" value="ECO:0007669"/>
    <property type="project" value="TreeGrafter"/>
</dbReference>
<dbReference type="GO" id="GO:0031499">
    <property type="term" value="C:TRAMP complex"/>
    <property type="evidence" value="ECO:0007669"/>
    <property type="project" value="TreeGrafter"/>
</dbReference>
<dbReference type="Pfam" id="PF22600">
    <property type="entry name" value="MTPAP-like_central"/>
    <property type="match status" value="1"/>
</dbReference>
<dbReference type="AlphaFoldDB" id="A0A165U4E0"/>
<dbReference type="OrthoDB" id="273917at2759"/>
<dbReference type="PANTHER" id="PTHR23092:SF15">
    <property type="entry name" value="INACTIVE NON-CANONICAL POLY(A) RNA POLYMERASE PROTEIN TRF4-2-RELATED"/>
    <property type="match status" value="1"/>
</dbReference>
<keyword evidence="4" id="KW-0460">Magnesium</keyword>
<evidence type="ECO:0000256" key="2">
    <source>
        <dbReference type="ARBA" id="ARBA00012388"/>
    </source>
</evidence>
<dbReference type="InterPro" id="IPR002058">
    <property type="entry name" value="PAP_assoc"/>
</dbReference>
<dbReference type="InterPro" id="IPR045862">
    <property type="entry name" value="Trf4-like"/>
</dbReference>
<feature type="region of interest" description="Disordered" evidence="5">
    <location>
        <begin position="1"/>
        <end position="23"/>
    </location>
</feature>
<protein>
    <recommendedName>
        <fullName evidence="2">polynucleotide adenylyltransferase</fullName>
        <ecNumber evidence="2">2.7.7.19</ecNumber>
    </recommendedName>
</protein>
<dbReference type="Gene3D" id="1.10.1410.10">
    <property type="match status" value="1"/>
</dbReference>
<keyword evidence="9" id="KW-1185">Reference proteome</keyword>
<dbReference type="InterPro" id="IPR054708">
    <property type="entry name" value="MTPAP-like_central"/>
</dbReference>
<keyword evidence="8" id="KW-0808">Transferase</keyword>
<evidence type="ECO:0000259" key="7">
    <source>
        <dbReference type="Pfam" id="PF22600"/>
    </source>
</evidence>
<dbReference type="PANTHER" id="PTHR23092">
    <property type="entry name" value="POLY(A) RNA POLYMERASE"/>
    <property type="match status" value="1"/>
</dbReference>
<dbReference type="Gene3D" id="3.30.460.10">
    <property type="entry name" value="Beta Polymerase, domain 2"/>
    <property type="match status" value="1"/>
</dbReference>
<proteinExistence type="inferred from homology"/>